<keyword evidence="1" id="KW-0812">Transmembrane</keyword>
<accession>A0A067KEW4</accession>
<gene>
    <name evidence="2" type="ORF">JCGZ_11010</name>
</gene>
<dbReference type="Proteomes" id="UP000027138">
    <property type="component" value="Unassembled WGS sequence"/>
</dbReference>
<keyword evidence="3" id="KW-1185">Reference proteome</keyword>
<sequence length="160" mass="18567">MRDQGSSLSRGRYSSSPNICSNGGSHLEHDYEGVAQYCIRGLKAPRRVSWTDKNQPRGCDFFQRHDAKMDDRAVELINELSSQIHWKNSVHAGDYLQNSGSGRYDNISSTISGEVENLLMELREQRIELQMMKRREIFLYFAVYFSVLLLVMFYLKMSKQ</sequence>
<protein>
    <submittedName>
        <fullName evidence="2">Uncharacterized protein</fullName>
    </submittedName>
</protein>
<dbReference type="AlphaFoldDB" id="A0A067KEW4"/>
<evidence type="ECO:0000256" key="1">
    <source>
        <dbReference type="SAM" id="Phobius"/>
    </source>
</evidence>
<feature type="transmembrane region" description="Helical" evidence="1">
    <location>
        <begin position="137"/>
        <end position="155"/>
    </location>
</feature>
<evidence type="ECO:0000313" key="3">
    <source>
        <dbReference type="Proteomes" id="UP000027138"/>
    </source>
</evidence>
<organism evidence="2 3">
    <name type="scientific">Jatropha curcas</name>
    <name type="common">Barbados nut</name>
    <dbReference type="NCBI Taxonomy" id="180498"/>
    <lineage>
        <taxon>Eukaryota</taxon>
        <taxon>Viridiplantae</taxon>
        <taxon>Streptophyta</taxon>
        <taxon>Embryophyta</taxon>
        <taxon>Tracheophyta</taxon>
        <taxon>Spermatophyta</taxon>
        <taxon>Magnoliopsida</taxon>
        <taxon>eudicotyledons</taxon>
        <taxon>Gunneridae</taxon>
        <taxon>Pentapetalae</taxon>
        <taxon>rosids</taxon>
        <taxon>fabids</taxon>
        <taxon>Malpighiales</taxon>
        <taxon>Euphorbiaceae</taxon>
        <taxon>Crotonoideae</taxon>
        <taxon>Jatropheae</taxon>
        <taxon>Jatropha</taxon>
    </lineage>
</organism>
<evidence type="ECO:0000313" key="2">
    <source>
        <dbReference type="EMBL" id="KDP34662.1"/>
    </source>
</evidence>
<dbReference type="EMBL" id="KK914514">
    <property type="protein sequence ID" value="KDP34662.1"/>
    <property type="molecule type" value="Genomic_DNA"/>
</dbReference>
<proteinExistence type="predicted"/>
<reference evidence="2 3" key="1">
    <citation type="journal article" date="2014" name="PLoS ONE">
        <title>Global Analysis of Gene Expression Profiles in Physic Nut (Jatropha curcas L.) Seedlings Exposed to Salt Stress.</title>
        <authorList>
            <person name="Zhang L."/>
            <person name="Zhang C."/>
            <person name="Wu P."/>
            <person name="Chen Y."/>
            <person name="Li M."/>
            <person name="Jiang H."/>
            <person name="Wu G."/>
        </authorList>
    </citation>
    <scope>NUCLEOTIDE SEQUENCE [LARGE SCALE GENOMIC DNA]</scope>
    <source>
        <strain evidence="3">cv. GZQX0401</strain>
        <tissue evidence="2">Young leaves</tissue>
    </source>
</reference>
<keyword evidence="1" id="KW-1133">Transmembrane helix</keyword>
<dbReference type="KEGG" id="jcu:105637110"/>
<name>A0A067KEW4_JATCU</name>
<keyword evidence="1" id="KW-0472">Membrane</keyword>